<dbReference type="SUPFAM" id="SSF53955">
    <property type="entry name" value="Lysozyme-like"/>
    <property type="match status" value="1"/>
</dbReference>
<sequence length="204" mass="22173">MPRLPLLAFIALLATPASALPIKLPDDAEIDRRVAAFPVDVTRLPAHVTAAFIAQEDRFFRERHAAGKDSTLTQAAVRLLIAGTPTDWVQASPLEKEDAVEAMTAAASADEILSLYLNLIPLGEDITGLEAGARTWFDKAPDALTPAEAAYLAVLSRAPVLALKPANRERTKSQRDYVLRQMQKMEAITESELSDALSEGMPER</sequence>
<dbReference type="Proteomes" id="UP000612855">
    <property type="component" value="Unassembled WGS sequence"/>
</dbReference>
<dbReference type="InterPro" id="IPR023346">
    <property type="entry name" value="Lysozyme-like_dom_sf"/>
</dbReference>
<dbReference type="AlphaFoldDB" id="A0A917EBA3"/>
<dbReference type="GO" id="GO:0030288">
    <property type="term" value="C:outer membrane-bounded periplasmic space"/>
    <property type="evidence" value="ECO:0007669"/>
    <property type="project" value="TreeGrafter"/>
</dbReference>
<evidence type="ECO:0000256" key="1">
    <source>
        <dbReference type="ARBA" id="ARBA00004752"/>
    </source>
</evidence>
<protein>
    <recommendedName>
        <fullName evidence="4">Glycosyl transferase family 51 domain-containing protein</fullName>
    </recommendedName>
</protein>
<organism evidence="5 6">
    <name type="scientific">Primorskyibacter flagellatus</name>
    <dbReference type="NCBI Taxonomy" id="1387277"/>
    <lineage>
        <taxon>Bacteria</taxon>
        <taxon>Pseudomonadati</taxon>
        <taxon>Pseudomonadota</taxon>
        <taxon>Alphaproteobacteria</taxon>
        <taxon>Rhodobacterales</taxon>
        <taxon>Roseobacteraceae</taxon>
        <taxon>Primorskyibacter</taxon>
    </lineage>
</organism>
<accession>A0A917EBA3</accession>
<comment type="pathway">
    <text evidence="1">Cell wall biogenesis; peptidoglycan biosynthesis.</text>
</comment>
<proteinExistence type="predicted"/>
<reference evidence="6" key="1">
    <citation type="journal article" date="2019" name="Int. J. Syst. Evol. Microbiol.">
        <title>The Global Catalogue of Microorganisms (GCM) 10K type strain sequencing project: providing services to taxonomists for standard genome sequencing and annotation.</title>
        <authorList>
            <consortium name="The Broad Institute Genomics Platform"/>
            <consortium name="The Broad Institute Genome Sequencing Center for Infectious Disease"/>
            <person name="Wu L."/>
            <person name="Ma J."/>
        </authorList>
    </citation>
    <scope>NUCLEOTIDE SEQUENCE [LARGE SCALE GENOMIC DNA]</scope>
    <source>
        <strain evidence="6">CGMCC 1.12664</strain>
    </source>
</reference>
<evidence type="ECO:0000256" key="2">
    <source>
        <dbReference type="ARBA" id="ARBA00022679"/>
    </source>
</evidence>
<dbReference type="GO" id="GO:0008955">
    <property type="term" value="F:peptidoglycan glycosyltransferase activity"/>
    <property type="evidence" value="ECO:0007669"/>
    <property type="project" value="TreeGrafter"/>
</dbReference>
<dbReference type="Gene3D" id="1.10.3810.10">
    <property type="entry name" value="Biosynthetic peptidoglycan transglycosylase-like"/>
    <property type="match status" value="1"/>
</dbReference>
<evidence type="ECO:0000313" key="6">
    <source>
        <dbReference type="Proteomes" id="UP000612855"/>
    </source>
</evidence>
<keyword evidence="2" id="KW-0808">Transferase</keyword>
<dbReference type="PANTHER" id="PTHR32282">
    <property type="entry name" value="BINDING PROTEIN TRANSPEPTIDASE, PUTATIVE-RELATED"/>
    <property type="match status" value="1"/>
</dbReference>
<dbReference type="InterPro" id="IPR001264">
    <property type="entry name" value="Glyco_trans_51"/>
</dbReference>
<keyword evidence="6" id="KW-1185">Reference proteome</keyword>
<dbReference type="EMBL" id="BMFJ01000001">
    <property type="protein sequence ID" value="GGE21103.1"/>
    <property type="molecule type" value="Genomic_DNA"/>
</dbReference>
<feature type="chain" id="PRO_5037340665" description="Glycosyl transferase family 51 domain-containing protein" evidence="3">
    <location>
        <begin position="20"/>
        <end position="204"/>
    </location>
</feature>
<feature type="signal peptide" evidence="3">
    <location>
        <begin position="1"/>
        <end position="19"/>
    </location>
</feature>
<dbReference type="PANTHER" id="PTHR32282:SF15">
    <property type="entry name" value="PENICILLIN-BINDING PROTEIN 1C"/>
    <property type="match status" value="1"/>
</dbReference>
<dbReference type="InterPro" id="IPR036950">
    <property type="entry name" value="PBP_transglycosylase"/>
</dbReference>
<evidence type="ECO:0000256" key="3">
    <source>
        <dbReference type="SAM" id="SignalP"/>
    </source>
</evidence>
<comment type="caution">
    <text evidence="5">The sequence shown here is derived from an EMBL/GenBank/DDBJ whole genome shotgun (WGS) entry which is preliminary data.</text>
</comment>
<dbReference type="RefSeq" id="WP_188476307.1">
    <property type="nucleotide sequence ID" value="NZ_BMFJ01000001.1"/>
</dbReference>
<feature type="domain" description="Glycosyl transferase family 51" evidence="4">
    <location>
        <begin position="70"/>
        <end position="183"/>
    </location>
</feature>
<evidence type="ECO:0000313" key="5">
    <source>
        <dbReference type="EMBL" id="GGE21103.1"/>
    </source>
</evidence>
<dbReference type="InterPro" id="IPR050396">
    <property type="entry name" value="Glycosyltr_51/Transpeptidase"/>
</dbReference>
<name>A0A917EBA3_9RHOB</name>
<keyword evidence="3" id="KW-0732">Signal</keyword>
<evidence type="ECO:0000259" key="4">
    <source>
        <dbReference type="Pfam" id="PF00912"/>
    </source>
</evidence>
<dbReference type="GO" id="GO:0009252">
    <property type="term" value="P:peptidoglycan biosynthetic process"/>
    <property type="evidence" value="ECO:0007669"/>
    <property type="project" value="TreeGrafter"/>
</dbReference>
<gene>
    <name evidence="5" type="ORF">GCM10011360_07230</name>
</gene>
<dbReference type="Pfam" id="PF00912">
    <property type="entry name" value="Transgly"/>
    <property type="match status" value="1"/>
</dbReference>